<dbReference type="Pfam" id="PF01547">
    <property type="entry name" value="SBP_bac_1"/>
    <property type="match status" value="1"/>
</dbReference>
<dbReference type="EMBL" id="JYIT01000085">
    <property type="protein sequence ID" value="KJL18927.1"/>
    <property type="molecule type" value="Genomic_DNA"/>
</dbReference>
<organism evidence="2 3">
    <name type="scientific">Microbacterium azadirachtae</name>
    <dbReference type="NCBI Taxonomy" id="582680"/>
    <lineage>
        <taxon>Bacteria</taxon>
        <taxon>Bacillati</taxon>
        <taxon>Actinomycetota</taxon>
        <taxon>Actinomycetes</taxon>
        <taxon>Micrococcales</taxon>
        <taxon>Microbacteriaceae</taxon>
        <taxon>Microbacterium</taxon>
    </lineage>
</organism>
<name>A0A0F0KDD9_9MICO</name>
<dbReference type="AlphaFoldDB" id="A0A0F0KDD9"/>
<dbReference type="PANTHER" id="PTHR43649">
    <property type="entry name" value="ARABINOSE-BINDING PROTEIN-RELATED"/>
    <property type="match status" value="1"/>
</dbReference>
<proteinExistence type="predicted"/>
<accession>A0A0F0KDD9</accession>
<dbReference type="Gene3D" id="3.40.190.10">
    <property type="entry name" value="Periplasmic binding protein-like II"/>
    <property type="match status" value="2"/>
</dbReference>
<feature type="chain" id="PRO_5038980021" evidence="1">
    <location>
        <begin position="34"/>
        <end position="462"/>
    </location>
</feature>
<sequence>MVSIPQGRRARRTFTAGAAAVAVAAALAGCASSGSGGPSGDSGSVKSFDWQNYKGQTINVLMSEHPLSDSVKQSVKDFESKTGVTVNIETLSENDYMVKLLTELQSQSGSYDVFMTSQPMNYQYAAAGWIEDLTPWINDKKQTASDWDFQDFFPALTKAERWNKTDFGGAGEGGQWAIPANEEGYALFYRKDILDAAGIGVPQTIDDLIAAAKKLNGTQFDGKTISGFVSRGDKTYPTLNPFSTFAGAYGVKDITDGKATVNSPEGVEAVEKWADLMKSAPKAASTYTWYEAQQDFLAGNVAFYIDADHMAPDFEKPGSAIAGKVGYALPPEGPKGRASSMWLWSLGMNASSKHKGAAWQFIQWATSKEQLTAAISNGNMNPTRISVADSPEMAKATEAWGDYNKVWKEILSDHASWMYSPAATWTEAGDTWATAIQSAVLGKQSAKQALDDAAAKIDAAMK</sequence>
<evidence type="ECO:0000256" key="1">
    <source>
        <dbReference type="SAM" id="SignalP"/>
    </source>
</evidence>
<dbReference type="Proteomes" id="UP000033448">
    <property type="component" value="Unassembled WGS sequence"/>
</dbReference>
<gene>
    <name evidence="2" type="ORF">RL72_03400</name>
</gene>
<dbReference type="CDD" id="cd13585">
    <property type="entry name" value="PBP2_TMBP_like"/>
    <property type="match status" value="1"/>
</dbReference>
<dbReference type="InterPro" id="IPR050490">
    <property type="entry name" value="Bact_solute-bd_prot1"/>
</dbReference>
<dbReference type="RefSeq" id="WP_082072475.1">
    <property type="nucleotide sequence ID" value="NZ_JYIT01000085.1"/>
</dbReference>
<evidence type="ECO:0000313" key="2">
    <source>
        <dbReference type="EMBL" id="KJL18927.1"/>
    </source>
</evidence>
<dbReference type="InterPro" id="IPR006059">
    <property type="entry name" value="SBP"/>
</dbReference>
<protein>
    <submittedName>
        <fullName evidence="2">Putative ABC transporter-binding protein</fullName>
    </submittedName>
</protein>
<dbReference type="PROSITE" id="PS51318">
    <property type="entry name" value="TAT"/>
    <property type="match status" value="1"/>
</dbReference>
<dbReference type="SUPFAM" id="SSF53850">
    <property type="entry name" value="Periplasmic binding protein-like II"/>
    <property type="match status" value="1"/>
</dbReference>
<evidence type="ECO:0000313" key="3">
    <source>
        <dbReference type="Proteomes" id="UP000033448"/>
    </source>
</evidence>
<dbReference type="InterPro" id="IPR006311">
    <property type="entry name" value="TAT_signal"/>
</dbReference>
<feature type="signal peptide" evidence="1">
    <location>
        <begin position="1"/>
        <end position="33"/>
    </location>
</feature>
<dbReference type="PANTHER" id="PTHR43649:SF12">
    <property type="entry name" value="DIACETYLCHITOBIOSE BINDING PROTEIN DASA"/>
    <property type="match status" value="1"/>
</dbReference>
<dbReference type="OrthoDB" id="9770625at2"/>
<keyword evidence="3" id="KW-1185">Reference proteome</keyword>
<reference evidence="2 3" key="1">
    <citation type="submission" date="2015-02" db="EMBL/GenBank/DDBJ databases">
        <title>Draft genome sequences of ten Microbacterium spp. with emphasis on heavy metal contaminated environments.</title>
        <authorList>
            <person name="Corretto E."/>
        </authorList>
    </citation>
    <scope>NUCLEOTIDE SEQUENCE [LARGE SCALE GENOMIC DNA]</scope>
    <source>
        <strain evidence="2 3">DSM 23848</strain>
    </source>
</reference>
<comment type="caution">
    <text evidence="2">The sequence shown here is derived from an EMBL/GenBank/DDBJ whole genome shotgun (WGS) entry which is preliminary data.</text>
</comment>
<keyword evidence="1" id="KW-0732">Signal</keyword>
<dbReference type="PATRIC" id="fig|582680.7.peg.3454"/>